<dbReference type="Proteomes" id="UP001233271">
    <property type="component" value="Chromosome 5"/>
</dbReference>
<accession>A0AA48QWG6</accession>
<reference evidence="2" key="1">
    <citation type="journal article" date="2023" name="BMC Genomics">
        <title>Chromosome-level genome assemblies of Cutaneotrichosporon spp. (Trichosporonales, Basidiomycota) reveal imbalanced evolution between nucleotide sequences and chromosome synteny.</title>
        <authorList>
            <person name="Kobayashi Y."/>
            <person name="Kayamori A."/>
            <person name="Aoki K."/>
            <person name="Shiwa Y."/>
            <person name="Matsutani M."/>
            <person name="Fujita N."/>
            <person name="Sugita T."/>
            <person name="Iwasaki W."/>
            <person name="Tanaka N."/>
            <person name="Takashima M."/>
        </authorList>
    </citation>
    <scope>NUCLEOTIDE SEQUENCE</scope>
    <source>
        <strain evidence="2">HIS019</strain>
    </source>
</reference>
<feature type="region of interest" description="Disordered" evidence="1">
    <location>
        <begin position="246"/>
        <end position="495"/>
    </location>
</feature>
<feature type="compositionally biased region" description="Polar residues" evidence="1">
    <location>
        <begin position="392"/>
        <end position="408"/>
    </location>
</feature>
<feature type="compositionally biased region" description="Polar residues" evidence="1">
    <location>
        <begin position="185"/>
        <end position="198"/>
    </location>
</feature>
<feature type="compositionally biased region" description="Polar residues" evidence="1">
    <location>
        <begin position="363"/>
        <end position="381"/>
    </location>
</feature>
<evidence type="ECO:0000313" key="2">
    <source>
        <dbReference type="EMBL" id="BEI92444.1"/>
    </source>
</evidence>
<dbReference type="EMBL" id="AP028216">
    <property type="protein sequence ID" value="BEI92444.1"/>
    <property type="molecule type" value="Genomic_DNA"/>
</dbReference>
<proteinExistence type="predicted"/>
<evidence type="ECO:0000313" key="3">
    <source>
        <dbReference type="Proteomes" id="UP001233271"/>
    </source>
</evidence>
<dbReference type="GeneID" id="85496314"/>
<feature type="compositionally biased region" description="Basic residues" evidence="1">
    <location>
        <begin position="145"/>
        <end position="162"/>
    </location>
</feature>
<keyword evidence="3" id="KW-1185">Reference proteome</keyword>
<protein>
    <submittedName>
        <fullName evidence="2">Uncharacterized protein</fullName>
    </submittedName>
</protein>
<feature type="compositionally biased region" description="Basic and acidic residues" evidence="1">
    <location>
        <begin position="470"/>
        <end position="485"/>
    </location>
</feature>
<feature type="compositionally biased region" description="Basic and acidic residues" evidence="1">
    <location>
        <begin position="283"/>
        <end position="293"/>
    </location>
</feature>
<gene>
    <name evidence="2" type="ORF">CcaverHIS019_0500720</name>
</gene>
<feature type="compositionally biased region" description="Polar residues" evidence="1">
    <location>
        <begin position="419"/>
        <end position="433"/>
    </location>
</feature>
<feature type="region of interest" description="Disordered" evidence="1">
    <location>
        <begin position="96"/>
        <end position="228"/>
    </location>
</feature>
<dbReference type="RefSeq" id="XP_060457709.1">
    <property type="nucleotide sequence ID" value="XM_060601191.1"/>
</dbReference>
<name>A0AA48QWG6_9TREE</name>
<organism evidence="2 3">
    <name type="scientific">Cutaneotrichosporon cavernicola</name>
    <dbReference type="NCBI Taxonomy" id="279322"/>
    <lineage>
        <taxon>Eukaryota</taxon>
        <taxon>Fungi</taxon>
        <taxon>Dikarya</taxon>
        <taxon>Basidiomycota</taxon>
        <taxon>Agaricomycotina</taxon>
        <taxon>Tremellomycetes</taxon>
        <taxon>Trichosporonales</taxon>
        <taxon>Trichosporonaceae</taxon>
        <taxon>Cutaneotrichosporon</taxon>
    </lineage>
</organism>
<feature type="region of interest" description="Disordered" evidence="1">
    <location>
        <begin position="1"/>
        <end position="39"/>
    </location>
</feature>
<feature type="compositionally biased region" description="Low complexity" evidence="1">
    <location>
        <begin position="323"/>
        <end position="346"/>
    </location>
</feature>
<sequence>MGSSPPSPPHSWHVPKLQPQTGVHEQMGRGRLSSREEDAEKRLSSLFVADEMAKQPRQGWGSALINSAVSATVFGAAVGLTAYRIWTGGWGSIVQKDALPQEPPPFDESEQSEPLPPLPFPTSPRAHSVTPRRKYATSTSSSTSPRRRYHSSPTTRRQRAKRPTIAELLAVTAPMTPVSDEDHNQLSPGSDTSEQTGVTGMADGRSLTSHTLDPIFGSDASDTDDETNTRLAAMAHRLQGLIAEGQAALSSPVGTPRRGPPRITDFPQPPPREKLPVLPLDIPRPRREAERVSGWDTDTTEDPTRSSRSIGYGAPPRPASRPVSVASMGSVSGSFPRSASVSSNSSRYQPAVPPLPWRRESFGATNRWVQKQHSPNNSLSLKNEAPLVLSRASPSASTHPRLSQSPRVPQSPLPDSASRIPQSPRPDSSSRMPQSPRPDRPDSASRIPRPGAHSRASSIASRVDSPTPVPRRDREADTPSRRSLDRGGWNSPVPHQGLVAARTSLFASVAEVNTNRSKIPIRRSMGSISSITAVQPSPKA</sequence>
<evidence type="ECO:0000256" key="1">
    <source>
        <dbReference type="SAM" id="MobiDB-lite"/>
    </source>
</evidence>
<dbReference type="KEGG" id="ccac:CcaHIS019_0500720"/>
<dbReference type="AlphaFoldDB" id="A0AA48QWG6"/>